<evidence type="ECO:0000256" key="5">
    <source>
        <dbReference type="PIRSR" id="PIRSR031924-50"/>
    </source>
</evidence>
<dbReference type="GO" id="GO:0004035">
    <property type="term" value="F:alkaline phosphatase activity"/>
    <property type="evidence" value="ECO:0007669"/>
    <property type="project" value="UniProtKB-EC"/>
</dbReference>
<dbReference type="Proteomes" id="UP000549617">
    <property type="component" value="Unassembled WGS sequence"/>
</dbReference>
<feature type="signal peptide" evidence="7">
    <location>
        <begin position="1"/>
        <end position="22"/>
    </location>
</feature>
<dbReference type="Gene3D" id="3.30.1360.150">
    <property type="match status" value="1"/>
</dbReference>
<organism evidence="8 9">
    <name type="scientific">Sphingobium boeckii</name>
    <dbReference type="NCBI Taxonomy" id="1082345"/>
    <lineage>
        <taxon>Bacteria</taxon>
        <taxon>Pseudomonadati</taxon>
        <taxon>Pseudomonadota</taxon>
        <taxon>Alphaproteobacteria</taxon>
        <taxon>Sphingomonadales</taxon>
        <taxon>Sphingomonadaceae</taxon>
        <taxon>Sphingobium</taxon>
    </lineage>
</organism>
<comment type="catalytic activity">
    <reaction evidence="4">
        <text>a phosphate monoester + H2O = an alcohol + phosphate</text>
        <dbReference type="Rhea" id="RHEA:15017"/>
        <dbReference type="ChEBI" id="CHEBI:15377"/>
        <dbReference type="ChEBI" id="CHEBI:30879"/>
        <dbReference type="ChEBI" id="CHEBI:43474"/>
        <dbReference type="ChEBI" id="CHEBI:67140"/>
        <dbReference type="EC" id="3.1.3.1"/>
    </reaction>
</comment>
<evidence type="ECO:0000256" key="4">
    <source>
        <dbReference type="PIRNR" id="PIRNR031924"/>
    </source>
</evidence>
<evidence type="ECO:0000256" key="1">
    <source>
        <dbReference type="ARBA" id="ARBA00022553"/>
    </source>
</evidence>
<dbReference type="EMBL" id="JACIJC010000003">
    <property type="protein sequence ID" value="MBB5686153.1"/>
    <property type="molecule type" value="Genomic_DNA"/>
</dbReference>
<comment type="cofactor">
    <cofactor evidence="4">
        <name>Zn(2+)</name>
        <dbReference type="ChEBI" id="CHEBI:29105"/>
    </cofactor>
    <text evidence="4">Binds 2 Zn(2+) ions.</text>
</comment>
<dbReference type="PANTHER" id="PTHR10151:SF120">
    <property type="entry name" value="BIS(5'-ADENOSYL)-TRIPHOSPHATASE"/>
    <property type="match status" value="1"/>
</dbReference>
<protein>
    <recommendedName>
        <fullName evidence="4">Alkaline phosphatase</fullName>
        <ecNumber evidence="4">3.1.3.1</ecNumber>
    </recommendedName>
</protein>
<accession>A0A7W9AI71</accession>
<keyword evidence="3 7" id="KW-0732">Signal</keyword>
<keyword evidence="4" id="KW-0862">Zinc</keyword>
<feature type="chain" id="PRO_5030913468" description="Alkaline phosphatase" evidence="7">
    <location>
        <begin position="23"/>
        <end position="545"/>
    </location>
</feature>
<comment type="function">
    <text evidence="4">Alkaline phosphatase with broad substrate specificity.</text>
</comment>
<evidence type="ECO:0000256" key="2">
    <source>
        <dbReference type="ARBA" id="ARBA00022723"/>
    </source>
</evidence>
<gene>
    <name evidence="8" type="ORF">FHS49_002169</name>
</gene>
<dbReference type="InterPro" id="IPR026263">
    <property type="entry name" value="Alkaline_phosphatase_prok"/>
</dbReference>
<sequence length="545" mass="57506">MKIITRAVLLPAMIALAPVASAKEADRPMLIVAISVDQFSANVFAEYRQLYTQGMKRLTTDGVVFPSGYQSHAATETCPGHSTILTGSRPSRTGIVANNWIDLSLTRADKTIYCSEDASVPGSSSSDYVVSTALLKVPTLGDRMKAINPASRVVSVAGKDRAAVMMGGHNTDQIWYWGGKAYVTLANRNAPPPAAVTQINARVTALIAKPSKAALPAQCRSRSVAVPLGGGKQVGVLADRKAEDFRGFRAALDFDNATTDLALGLLKEMKLGQGSAPDVLSIGLSATDYVGHAFGTEGAEMCAQMAGLDANIARILAALDASGVPYAVALTADHGGHDLPERHDERGFADAQRVDPRLNSDAIGKGVAGELALKIEGPLLYSDGPFGDWYVSRAVPAEMKARVIALVQAKLLAHPQIAAAITAAELSRMPSPQAPVEEWSLAERARASFDPSRSGDIIVLLKPNVTPIADGTKGSVATHGSPWIYDRRVPILFYRPGHVGFEQPLGIETVDIMPTLAALIGLNVPAEEIDGRCLDLEAGAGDSCK</sequence>
<keyword evidence="9" id="KW-1185">Reference proteome</keyword>
<dbReference type="SUPFAM" id="SSF53649">
    <property type="entry name" value="Alkaline phosphatase-like"/>
    <property type="match status" value="1"/>
</dbReference>
<dbReference type="AlphaFoldDB" id="A0A7W9AI71"/>
<keyword evidence="8" id="KW-0378">Hydrolase</keyword>
<dbReference type="GO" id="GO:0046872">
    <property type="term" value="F:metal ion binding"/>
    <property type="evidence" value="ECO:0007669"/>
    <property type="project" value="UniProtKB-KW"/>
</dbReference>
<keyword evidence="1 5" id="KW-0597">Phosphoprotein</keyword>
<feature type="active site" description="Phosphothreonine intermediate" evidence="5">
    <location>
        <position position="77"/>
    </location>
</feature>
<dbReference type="PANTHER" id="PTHR10151">
    <property type="entry name" value="ECTONUCLEOTIDE PYROPHOSPHATASE/PHOSPHODIESTERASE"/>
    <property type="match status" value="1"/>
</dbReference>
<reference evidence="8 9" key="1">
    <citation type="submission" date="2020-08" db="EMBL/GenBank/DDBJ databases">
        <title>Genomic Encyclopedia of Type Strains, Phase IV (KMG-IV): sequencing the most valuable type-strain genomes for metagenomic binning, comparative biology and taxonomic classification.</title>
        <authorList>
            <person name="Goeker M."/>
        </authorList>
    </citation>
    <scope>NUCLEOTIDE SEQUENCE [LARGE SCALE GENOMIC DNA]</scope>
    <source>
        <strain evidence="8 9">DSM 25079</strain>
    </source>
</reference>
<dbReference type="Gene3D" id="3.40.720.10">
    <property type="entry name" value="Alkaline Phosphatase, subunit A"/>
    <property type="match status" value="1"/>
</dbReference>
<name>A0A7W9AI71_9SPHN</name>
<dbReference type="Pfam" id="PF01663">
    <property type="entry name" value="Phosphodiest"/>
    <property type="match status" value="1"/>
</dbReference>
<evidence type="ECO:0000256" key="6">
    <source>
        <dbReference type="PIRSR" id="PIRSR031924-51"/>
    </source>
</evidence>
<dbReference type="EC" id="3.1.3.1" evidence="4"/>
<proteinExistence type="predicted"/>
<feature type="binding site" evidence="6">
    <location>
        <begin position="159"/>
        <end position="161"/>
    </location>
    <ligand>
        <name>substrate</name>
    </ligand>
</feature>
<evidence type="ECO:0000313" key="8">
    <source>
        <dbReference type="EMBL" id="MBB5686153.1"/>
    </source>
</evidence>
<dbReference type="PIRSF" id="PIRSF031924">
    <property type="entry name" value="Pi-irrepressible_AP"/>
    <property type="match status" value="1"/>
</dbReference>
<keyword evidence="2 4" id="KW-0479">Metal-binding</keyword>
<evidence type="ECO:0000313" key="9">
    <source>
        <dbReference type="Proteomes" id="UP000549617"/>
    </source>
</evidence>
<evidence type="ECO:0000256" key="3">
    <source>
        <dbReference type="ARBA" id="ARBA00022729"/>
    </source>
</evidence>
<dbReference type="InterPro" id="IPR017850">
    <property type="entry name" value="Alkaline_phosphatase_core_sf"/>
</dbReference>
<feature type="binding site" evidence="6">
    <location>
        <position position="98"/>
    </location>
    <ligand>
        <name>substrate</name>
    </ligand>
</feature>
<dbReference type="CDD" id="cd16016">
    <property type="entry name" value="AP-SPAP"/>
    <property type="match status" value="1"/>
</dbReference>
<evidence type="ECO:0000256" key="7">
    <source>
        <dbReference type="SAM" id="SignalP"/>
    </source>
</evidence>
<dbReference type="InterPro" id="IPR002591">
    <property type="entry name" value="Phosphodiest/P_Trfase"/>
</dbReference>
<comment type="caution">
    <text evidence="8">The sequence shown here is derived from an EMBL/GenBank/DDBJ whole genome shotgun (WGS) entry which is preliminary data.</text>
</comment>